<dbReference type="Proteomes" id="UP000515955">
    <property type="component" value="Chromosome"/>
</dbReference>
<accession>A0A7G9SBW0</accession>
<dbReference type="Pfam" id="PF13400">
    <property type="entry name" value="Tad"/>
    <property type="match status" value="1"/>
</dbReference>
<dbReference type="InterPro" id="IPR028087">
    <property type="entry name" value="Tad_N"/>
</dbReference>
<protein>
    <recommendedName>
        <fullName evidence="1">Putative Flp pilus-assembly TadG-like N-terminal domain-containing protein</fullName>
    </recommendedName>
</protein>
<evidence type="ECO:0000259" key="1">
    <source>
        <dbReference type="Pfam" id="PF13400"/>
    </source>
</evidence>
<reference evidence="2 3" key="1">
    <citation type="submission" date="2020-08" db="EMBL/GenBank/DDBJ databases">
        <title>Genome sequence of Sphingomonas rhizophila KACC 19189T.</title>
        <authorList>
            <person name="Hyun D.-W."/>
            <person name="Bae J.-W."/>
        </authorList>
    </citation>
    <scope>NUCLEOTIDE SEQUENCE [LARGE SCALE GENOMIC DNA]</scope>
    <source>
        <strain evidence="2 3">KACC 19189</strain>
    </source>
</reference>
<keyword evidence="3" id="KW-1185">Reference proteome</keyword>
<dbReference type="AlphaFoldDB" id="A0A7G9SBW0"/>
<organism evidence="2 3">
    <name type="scientific">Sphingomonas rhizophila</name>
    <dbReference type="NCBI Taxonomy" id="2071607"/>
    <lineage>
        <taxon>Bacteria</taxon>
        <taxon>Pseudomonadati</taxon>
        <taxon>Pseudomonadota</taxon>
        <taxon>Alphaproteobacteria</taxon>
        <taxon>Sphingomonadales</taxon>
        <taxon>Sphingomonadaceae</taxon>
        <taxon>Sphingomonas</taxon>
    </lineage>
</organism>
<proteinExistence type="predicted"/>
<sequence length="422" mass="44410">MMRTSRIRWPLVSRCLWRDDRGASLLVTAVALPVIVAALGLAIDVYQWTVTKRQIQQSADAAAIAGAYAAVQGADVDEAVSDAAAQSTDSDHDALVSATMSPPGHDGDPFAVGVHIEKPGSLFFTSLFLSKPIAITADAVATVKETNDFCVYGLGSGEEPAIELRVNSTVEAECQLASNAEGPNSVTADPTATLKAARLLTFGGIAGGELSSSNARPFALRQKDPMRELVMPDIPTSGCPNATYNSDVSGVSIKPGCYGNLIINGNVNLEPGNYVLNRGNLLVGPNASVNCDGCTIFLTTDIPGEDNRSVGRVKVEAGATINLTAPRDGDYSGVVMYQDRRASSDDKDQESEIGASSTSRINGIVYFPNRPLKIAGDGSRTFECARLLGRRLVFEGRVIIARGCTSDTGKVVLNGAEVRLVG</sequence>
<feature type="domain" description="Putative Flp pilus-assembly TadG-like N-terminal" evidence="1">
    <location>
        <begin position="22"/>
        <end position="67"/>
    </location>
</feature>
<evidence type="ECO:0000313" key="3">
    <source>
        <dbReference type="Proteomes" id="UP000515955"/>
    </source>
</evidence>
<dbReference type="EMBL" id="CP060717">
    <property type="protein sequence ID" value="QNN65335.1"/>
    <property type="molecule type" value="Genomic_DNA"/>
</dbReference>
<gene>
    <name evidence="2" type="ORF">H9L12_01480</name>
</gene>
<name>A0A7G9SBW0_9SPHN</name>
<evidence type="ECO:0000313" key="2">
    <source>
        <dbReference type="EMBL" id="QNN65335.1"/>
    </source>
</evidence>
<dbReference type="RefSeq" id="WP_187542327.1">
    <property type="nucleotide sequence ID" value="NZ_CP060717.1"/>
</dbReference>
<dbReference type="KEGG" id="srhi:H9L12_01480"/>